<dbReference type="AlphaFoldDB" id="A0A645EMP8"/>
<organism evidence="1">
    <name type="scientific">bioreactor metagenome</name>
    <dbReference type="NCBI Taxonomy" id="1076179"/>
    <lineage>
        <taxon>unclassified sequences</taxon>
        <taxon>metagenomes</taxon>
        <taxon>ecological metagenomes</taxon>
    </lineage>
</organism>
<dbReference type="InterPro" id="IPR013368">
    <property type="entry name" value="YecD_YerC"/>
</dbReference>
<dbReference type="InterPro" id="IPR038116">
    <property type="entry name" value="TrpR-like_sf"/>
</dbReference>
<dbReference type="Gene3D" id="1.10.1270.10">
    <property type="entry name" value="TrpR-like"/>
    <property type="match status" value="1"/>
</dbReference>
<dbReference type="PANTHER" id="PTHR40080">
    <property type="entry name" value="LMO1763 PROTEIN"/>
    <property type="match status" value="1"/>
</dbReference>
<comment type="caution">
    <text evidence="1">The sequence shown here is derived from an EMBL/GenBank/DDBJ whole genome shotgun (WGS) entry which is preliminary data.</text>
</comment>
<dbReference type="InterPro" id="IPR000831">
    <property type="entry name" value="Trp_repress"/>
</dbReference>
<accession>A0A645EMP8</accession>
<dbReference type="PIRSF" id="PIRSF012508">
    <property type="entry name" value="YerC"/>
    <property type="match status" value="1"/>
</dbReference>
<evidence type="ECO:0000313" key="1">
    <source>
        <dbReference type="EMBL" id="MPN03281.1"/>
    </source>
</evidence>
<sequence>MGLPRNKQTDALFSSVLLLENVEECYRYFEDLCTIQEIRDLGQRLEIAKALDAGDTYQSAIEKTGVSTATIGRVKRCLHYGAGGYRLVLDRMKTQEQSK</sequence>
<dbReference type="EMBL" id="VSSQ01049207">
    <property type="protein sequence ID" value="MPN03281.1"/>
    <property type="molecule type" value="Genomic_DNA"/>
</dbReference>
<dbReference type="PANTHER" id="PTHR40080:SF1">
    <property type="entry name" value="TRPR-LIKE PROTEIN YERC_YECD"/>
    <property type="match status" value="1"/>
</dbReference>
<reference evidence="1" key="1">
    <citation type="submission" date="2019-08" db="EMBL/GenBank/DDBJ databases">
        <authorList>
            <person name="Kucharzyk K."/>
            <person name="Murdoch R.W."/>
            <person name="Higgins S."/>
            <person name="Loffler F."/>
        </authorList>
    </citation>
    <scope>NUCLEOTIDE SEQUENCE</scope>
</reference>
<name>A0A645EMP8_9ZZZZ</name>
<dbReference type="GO" id="GO:0003700">
    <property type="term" value="F:DNA-binding transcription factor activity"/>
    <property type="evidence" value="ECO:0007669"/>
    <property type="project" value="InterPro"/>
</dbReference>
<dbReference type="SUPFAM" id="SSF48295">
    <property type="entry name" value="TrpR-like"/>
    <property type="match status" value="1"/>
</dbReference>
<gene>
    <name evidence="1" type="ORF">SDC9_150508</name>
</gene>
<dbReference type="Pfam" id="PF01371">
    <property type="entry name" value="Trp_repressor"/>
    <property type="match status" value="1"/>
</dbReference>
<dbReference type="GO" id="GO:0043565">
    <property type="term" value="F:sequence-specific DNA binding"/>
    <property type="evidence" value="ECO:0007669"/>
    <property type="project" value="InterPro"/>
</dbReference>
<proteinExistence type="predicted"/>
<evidence type="ECO:0008006" key="2">
    <source>
        <dbReference type="Google" id="ProtNLM"/>
    </source>
</evidence>
<protein>
    <recommendedName>
        <fullName evidence="2">Trp repressor protein</fullName>
    </recommendedName>
</protein>
<dbReference type="InterPro" id="IPR010921">
    <property type="entry name" value="Trp_repressor/repl_initiator"/>
</dbReference>
<dbReference type="NCBIfam" id="TIGR02531">
    <property type="entry name" value="yecD_yerC"/>
    <property type="match status" value="1"/>
</dbReference>